<name>A0ABS6K5I7_9FIRM</name>
<dbReference type="InterPro" id="IPR052366">
    <property type="entry name" value="GTP_Pyrophosphokinase"/>
</dbReference>
<dbReference type="InterPro" id="IPR043519">
    <property type="entry name" value="NT_sf"/>
</dbReference>
<dbReference type="Pfam" id="PF04607">
    <property type="entry name" value="RelA_SpoT"/>
    <property type="match status" value="1"/>
</dbReference>
<dbReference type="PANTHER" id="PTHR47837">
    <property type="entry name" value="GTP PYROPHOSPHOKINASE YJBM"/>
    <property type="match status" value="1"/>
</dbReference>
<comment type="caution">
    <text evidence="3">The sequence shown here is derived from an EMBL/GenBank/DDBJ whole genome shotgun (WGS) entry which is preliminary data.</text>
</comment>
<proteinExistence type="predicted"/>
<evidence type="ECO:0000313" key="4">
    <source>
        <dbReference type="Proteomes" id="UP001314681"/>
    </source>
</evidence>
<evidence type="ECO:0000313" key="3">
    <source>
        <dbReference type="EMBL" id="MBU9725791.1"/>
    </source>
</evidence>
<keyword evidence="4" id="KW-1185">Reference proteome</keyword>
<organism evidence="3 4">
    <name type="scientific">Diplocloster modestus</name>
    <dbReference type="NCBI Taxonomy" id="2850322"/>
    <lineage>
        <taxon>Bacteria</taxon>
        <taxon>Bacillati</taxon>
        <taxon>Bacillota</taxon>
        <taxon>Clostridia</taxon>
        <taxon>Lachnospirales</taxon>
        <taxon>Lachnospiraceae</taxon>
        <taxon>Diplocloster</taxon>
    </lineage>
</organism>
<dbReference type="RefSeq" id="WP_158350009.1">
    <property type="nucleotide sequence ID" value="NZ_JAHQCX010000004.1"/>
</dbReference>
<evidence type="ECO:0000259" key="2">
    <source>
        <dbReference type="Pfam" id="PF04607"/>
    </source>
</evidence>
<gene>
    <name evidence="3" type="ORF">KTH90_07170</name>
</gene>
<dbReference type="SUPFAM" id="SSF81301">
    <property type="entry name" value="Nucleotidyltransferase"/>
    <property type="match status" value="1"/>
</dbReference>
<dbReference type="InterPro" id="IPR007685">
    <property type="entry name" value="RelA_SpoT"/>
</dbReference>
<reference evidence="3 4" key="1">
    <citation type="submission" date="2021-06" db="EMBL/GenBank/DDBJ databases">
        <title>Description of novel taxa of the family Lachnospiraceae.</title>
        <authorList>
            <person name="Chaplin A.V."/>
            <person name="Sokolova S.R."/>
            <person name="Pikina A.P."/>
            <person name="Korzhanova M."/>
            <person name="Belova V."/>
            <person name="Korostin D."/>
            <person name="Efimov B.A."/>
        </authorList>
    </citation>
    <scope>NUCLEOTIDE SEQUENCE [LARGE SCALE GENOMIC DNA]</scope>
    <source>
        <strain evidence="3 4">ASD4241</strain>
    </source>
</reference>
<dbReference type="Proteomes" id="UP001314681">
    <property type="component" value="Unassembled WGS sequence"/>
</dbReference>
<protein>
    <submittedName>
        <fullName evidence="3">GTP pyrophosphokinase</fullName>
    </submittedName>
</protein>
<evidence type="ECO:0000256" key="1">
    <source>
        <dbReference type="ARBA" id="ARBA00004976"/>
    </source>
</evidence>
<dbReference type="Gene3D" id="1.10.287.860">
    <property type="entry name" value="Nucleotidyltransferase"/>
    <property type="match status" value="1"/>
</dbReference>
<accession>A0ABS6K5I7</accession>
<comment type="pathway">
    <text evidence="1">Purine metabolism; ppGpp biosynthesis; ppGpp from GTP: step 1/2.</text>
</comment>
<sequence>MRVEIQLRTVAMNFWATLEHQIKYNSKSTKGVEIVDALRDCADTIADTDKRMLQIREYTDKEK</sequence>
<dbReference type="EMBL" id="JAHQCX010000004">
    <property type="protein sequence ID" value="MBU9725791.1"/>
    <property type="molecule type" value="Genomic_DNA"/>
</dbReference>
<dbReference type="PANTHER" id="PTHR47837:SF2">
    <property type="entry name" value="GTP PYROPHOSPHOKINASE YWAC"/>
    <property type="match status" value="1"/>
</dbReference>
<feature type="domain" description="RelA/SpoT" evidence="2">
    <location>
        <begin position="2"/>
        <end position="27"/>
    </location>
</feature>